<keyword evidence="3" id="KW-0732">Signal</keyword>
<comment type="caution">
    <text evidence="5">The sequence shown here is derived from an EMBL/GenBank/DDBJ whole genome shotgun (WGS) entry which is preliminary data.</text>
</comment>
<proteinExistence type="predicted"/>
<organism evidence="5 6">
    <name type="scientific">Corynebacterium renale</name>
    <dbReference type="NCBI Taxonomy" id="1724"/>
    <lineage>
        <taxon>Bacteria</taxon>
        <taxon>Bacillati</taxon>
        <taxon>Actinomycetota</taxon>
        <taxon>Actinomycetes</taxon>
        <taxon>Mycobacteriales</taxon>
        <taxon>Corynebacteriaceae</taxon>
        <taxon>Corynebacterium</taxon>
    </lineage>
</organism>
<sequence>MPALAQPRRHMRRAALAVVTTFALLPTTIAHADATTGALEWGLRPSFNSYTGGPTIIDEGATQPVTGTFSFPLKSHTYDAAENRVEAQFSGRVVYKQYCPTKEPATDPNCALDLTFKDPKVVIDDDGSYLEGTVSSKQYPKGGVFAPGKPVKVATLNTDAANYTNTNGTVKWENISSTLTQEGWKMFSEFYEVGEALAPVSFHYTGEGPGAARKTGLSVGEAWTSPGTYADVTRTFAYGDYIVAVVAEQGVALLDHTAKQIALKEAPITRDNVSAFNPATGVLYFAERNTPEIKSIDVVPAAAALGEPVTVGQAPGIVQALAVHPKTGKLSALSQKDDKSAYLSTLEGTQLRDQALPTTAELFDFPLQEQYSNAYTASFRNDDIQELAPVSDGTFLFNTNADVYAEGIDSTVKGTLLRLNPDATTPAEAAAVVPGTAEKESNRYYSALRTDGTTVVRYNNLDGAGSIFQVLTYDNGTLTPKTEAKPVAGVNTVADVTIKDGTIYALDSVNGNLVAIDSDLNATTLAQVPNGQRTNKPLHQSLLPAERGYYVATQDENGGSWRGGAFLLRHIINNDYVAPKPEQPKADDKAKTPDVKKEPSQSSKDKTWNVSNILIAVFSALGLGGLIAAIAGALQFLGIR</sequence>
<keyword evidence="2" id="KW-0472">Membrane</keyword>
<evidence type="ECO:0000256" key="3">
    <source>
        <dbReference type="SAM" id="SignalP"/>
    </source>
</evidence>
<feature type="domain" description="Htaa" evidence="4">
    <location>
        <begin position="37"/>
        <end position="202"/>
    </location>
</feature>
<feature type="signal peptide" evidence="3">
    <location>
        <begin position="1"/>
        <end position="32"/>
    </location>
</feature>
<dbReference type="AlphaFoldDB" id="A0A2A9DNA4"/>
<keyword evidence="2" id="KW-1133">Transmembrane helix</keyword>
<feature type="transmembrane region" description="Helical" evidence="2">
    <location>
        <begin position="613"/>
        <end position="637"/>
    </location>
</feature>
<evidence type="ECO:0000313" key="5">
    <source>
        <dbReference type="EMBL" id="PFG27871.1"/>
    </source>
</evidence>
<dbReference type="InterPro" id="IPR007331">
    <property type="entry name" value="Htaa"/>
</dbReference>
<accession>A0A2A9DNA4</accession>
<dbReference type="Pfam" id="PF04213">
    <property type="entry name" value="HtaA"/>
    <property type="match status" value="1"/>
</dbReference>
<dbReference type="STRING" id="1724.GCA_001044175_02405"/>
<feature type="region of interest" description="Disordered" evidence="1">
    <location>
        <begin position="578"/>
        <end position="604"/>
    </location>
</feature>
<evidence type="ECO:0000256" key="1">
    <source>
        <dbReference type="SAM" id="MobiDB-lite"/>
    </source>
</evidence>
<protein>
    <submittedName>
        <fullName evidence="5">Htaa protein</fullName>
    </submittedName>
</protein>
<gene>
    <name evidence="5" type="ORF">ATK06_0951</name>
</gene>
<keyword evidence="6" id="KW-1185">Reference proteome</keyword>
<keyword evidence="2" id="KW-0812">Transmembrane</keyword>
<evidence type="ECO:0000259" key="4">
    <source>
        <dbReference type="Pfam" id="PF04213"/>
    </source>
</evidence>
<reference evidence="5 6" key="1">
    <citation type="submission" date="2017-10" db="EMBL/GenBank/DDBJ databases">
        <title>Sequencing the genomes of 1000 actinobacteria strains.</title>
        <authorList>
            <person name="Klenk H.-P."/>
        </authorList>
    </citation>
    <scope>NUCLEOTIDE SEQUENCE [LARGE SCALE GENOMIC DNA]</scope>
    <source>
        <strain evidence="5 6">DSM 20688</strain>
    </source>
</reference>
<feature type="compositionally biased region" description="Basic and acidic residues" evidence="1">
    <location>
        <begin position="582"/>
        <end position="604"/>
    </location>
</feature>
<evidence type="ECO:0000256" key="2">
    <source>
        <dbReference type="SAM" id="Phobius"/>
    </source>
</evidence>
<dbReference type="Proteomes" id="UP000221653">
    <property type="component" value="Unassembled WGS sequence"/>
</dbReference>
<dbReference type="SUPFAM" id="SSF63829">
    <property type="entry name" value="Calcium-dependent phosphotriesterase"/>
    <property type="match status" value="1"/>
</dbReference>
<feature type="chain" id="PRO_5011998605" evidence="3">
    <location>
        <begin position="33"/>
        <end position="640"/>
    </location>
</feature>
<dbReference type="RefSeq" id="WP_143341392.1">
    <property type="nucleotide sequence ID" value="NZ_LS483464.1"/>
</dbReference>
<name>A0A2A9DNA4_9CORY</name>
<dbReference type="EMBL" id="PDJF01000001">
    <property type="protein sequence ID" value="PFG27871.1"/>
    <property type="molecule type" value="Genomic_DNA"/>
</dbReference>
<evidence type="ECO:0000313" key="6">
    <source>
        <dbReference type="Proteomes" id="UP000221653"/>
    </source>
</evidence>
<dbReference type="OrthoDB" id="7210788at2"/>